<evidence type="ECO:0000313" key="3">
    <source>
        <dbReference type="EMBL" id="CAI8040589.1"/>
    </source>
</evidence>
<evidence type="ECO:0000259" key="2">
    <source>
        <dbReference type="SMART" id="SM01416"/>
    </source>
</evidence>
<keyword evidence="3" id="KW-0687">Ribonucleoprotein</keyword>
<gene>
    <name evidence="3" type="ORF">GBAR_LOCUS22612</name>
</gene>
<feature type="region of interest" description="Disordered" evidence="1">
    <location>
        <begin position="65"/>
        <end position="106"/>
    </location>
</feature>
<evidence type="ECO:0000313" key="4">
    <source>
        <dbReference type="Proteomes" id="UP001174909"/>
    </source>
</evidence>
<proteinExistence type="predicted"/>
<dbReference type="Gene3D" id="1.10.1200.240">
    <property type="match status" value="1"/>
</dbReference>
<keyword evidence="3" id="KW-0689">Ribosomal protein</keyword>
<dbReference type="SMART" id="SM01416">
    <property type="entry name" value="Ribosomal_L19e"/>
    <property type="match status" value="1"/>
</dbReference>
<feature type="domain" description="Large ribosomal subunit protein eL19" evidence="2">
    <location>
        <begin position="1"/>
        <end position="58"/>
    </location>
</feature>
<dbReference type="InterPro" id="IPR039547">
    <property type="entry name" value="Ribosomal_eL19"/>
</dbReference>
<organism evidence="3 4">
    <name type="scientific">Geodia barretti</name>
    <name type="common">Barrett's horny sponge</name>
    <dbReference type="NCBI Taxonomy" id="519541"/>
    <lineage>
        <taxon>Eukaryota</taxon>
        <taxon>Metazoa</taxon>
        <taxon>Porifera</taxon>
        <taxon>Demospongiae</taxon>
        <taxon>Heteroscleromorpha</taxon>
        <taxon>Tetractinellida</taxon>
        <taxon>Astrophorina</taxon>
        <taxon>Geodiidae</taxon>
        <taxon>Geodia</taxon>
    </lineage>
</organism>
<comment type="caution">
    <text evidence="3">The sequence shown here is derived from an EMBL/GenBank/DDBJ whole genome shotgun (WGS) entry which is preliminary data.</text>
</comment>
<feature type="compositionally biased region" description="Basic and acidic residues" evidence="1">
    <location>
        <begin position="83"/>
        <end position="106"/>
    </location>
</feature>
<evidence type="ECO:0000256" key="1">
    <source>
        <dbReference type="SAM" id="MobiDB-lite"/>
    </source>
</evidence>
<dbReference type="GO" id="GO:0003735">
    <property type="term" value="F:structural constituent of ribosome"/>
    <property type="evidence" value="ECO:0007669"/>
    <property type="project" value="InterPro"/>
</dbReference>
<dbReference type="SUPFAM" id="SSF48140">
    <property type="entry name" value="Ribosomal protein L19 (L19e)"/>
    <property type="match status" value="1"/>
</dbReference>
<protein>
    <submittedName>
        <fullName evidence="3">60S ribosomal protein L19-2</fullName>
    </submittedName>
</protein>
<dbReference type="Pfam" id="PF25476">
    <property type="entry name" value="Ribosomal_L19e_C"/>
    <property type="match status" value="1"/>
</dbReference>
<dbReference type="InterPro" id="IPR035970">
    <property type="entry name" value="60S_ribosomal_eL19_sf"/>
</dbReference>
<keyword evidence="4" id="KW-1185">Reference proteome</keyword>
<dbReference type="EMBL" id="CASHTH010003118">
    <property type="protein sequence ID" value="CAI8040589.1"/>
    <property type="molecule type" value="Genomic_DNA"/>
</dbReference>
<dbReference type="AlphaFoldDB" id="A0AA35T3J1"/>
<dbReference type="InterPro" id="IPR000196">
    <property type="entry name" value="Ribosomal_eL19_dom"/>
</dbReference>
<dbReference type="Proteomes" id="UP001174909">
    <property type="component" value="Unassembled WGS sequence"/>
</dbReference>
<dbReference type="PANTHER" id="PTHR10722">
    <property type="entry name" value="60S RIBOSOMAL PROTEIN L19"/>
    <property type="match status" value="1"/>
</dbReference>
<name>A0AA35T3J1_GEOBA</name>
<dbReference type="GO" id="GO:0006412">
    <property type="term" value="P:translation"/>
    <property type="evidence" value="ECO:0007669"/>
    <property type="project" value="InterPro"/>
</dbReference>
<accession>A0AA35T3J1</accession>
<dbReference type="InterPro" id="IPR057260">
    <property type="entry name" value="Ribosomal_L19e_C"/>
</dbReference>
<sequence>MPEKVIWMRRMRTLRRLLRKYRDSKKIDCHLYHRLYLQVKGNVFKNKRVLMEHIHKKKAENLRVKQLADQAEARRNKSKLSRQRREERQKAKQEELKRQYAEEQAK</sequence>
<dbReference type="GO" id="GO:0022625">
    <property type="term" value="C:cytosolic large ribosomal subunit"/>
    <property type="evidence" value="ECO:0007669"/>
    <property type="project" value="InterPro"/>
</dbReference>
<reference evidence="3" key="1">
    <citation type="submission" date="2023-03" db="EMBL/GenBank/DDBJ databases">
        <authorList>
            <person name="Steffen K."/>
            <person name="Cardenas P."/>
        </authorList>
    </citation>
    <scope>NUCLEOTIDE SEQUENCE</scope>
</reference>
<dbReference type="GO" id="GO:0003723">
    <property type="term" value="F:RNA binding"/>
    <property type="evidence" value="ECO:0007669"/>
    <property type="project" value="InterPro"/>
</dbReference>